<gene>
    <name evidence="2" type="ORF">SV7mr_07560</name>
</gene>
<proteinExistence type="predicted"/>
<dbReference type="AlphaFoldDB" id="A0A517SQ67"/>
<dbReference type="GO" id="GO:0016491">
    <property type="term" value="F:oxidoreductase activity"/>
    <property type="evidence" value="ECO:0007669"/>
    <property type="project" value="InterPro"/>
</dbReference>
<dbReference type="Pfam" id="PF00578">
    <property type="entry name" value="AhpC-TSA"/>
    <property type="match status" value="1"/>
</dbReference>
<dbReference type="CDD" id="cd02969">
    <property type="entry name" value="PRX_like1"/>
    <property type="match status" value="1"/>
</dbReference>
<dbReference type="PANTHER" id="PTHR43640">
    <property type="entry name" value="OS07G0260300 PROTEIN"/>
    <property type="match status" value="1"/>
</dbReference>
<dbReference type="Proteomes" id="UP000315003">
    <property type="component" value="Chromosome"/>
</dbReference>
<dbReference type="EMBL" id="CP036272">
    <property type="protein sequence ID" value="QDT58267.1"/>
    <property type="molecule type" value="Genomic_DNA"/>
</dbReference>
<dbReference type="PANTHER" id="PTHR43640:SF1">
    <property type="entry name" value="THIOREDOXIN-DEPENDENT PEROXIREDOXIN"/>
    <property type="match status" value="1"/>
</dbReference>
<dbReference type="PROSITE" id="PS51352">
    <property type="entry name" value="THIOREDOXIN_2"/>
    <property type="match status" value="1"/>
</dbReference>
<protein>
    <submittedName>
        <fullName evidence="2">Thiol-disulfide oxidoreductase</fullName>
    </submittedName>
</protein>
<evidence type="ECO:0000259" key="1">
    <source>
        <dbReference type="PROSITE" id="PS51352"/>
    </source>
</evidence>
<dbReference type="InterPro" id="IPR036249">
    <property type="entry name" value="Thioredoxin-like_sf"/>
</dbReference>
<dbReference type="OrthoDB" id="9809746at2"/>
<reference evidence="2 3" key="1">
    <citation type="submission" date="2019-02" db="EMBL/GenBank/DDBJ databases">
        <title>Deep-cultivation of Planctomycetes and their phenomic and genomic characterization uncovers novel biology.</title>
        <authorList>
            <person name="Wiegand S."/>
            <person name="Jogler M."/>
            <person name="Boedeker C."/>
            <person name="Pinto D."/>
            <person name="Vollmers J."/>
            <person name="Rivas-Marin E."/>
            <person name="Kohn T."/>
            <person name="Peeters S.H."/>
            <person name="Heuer A."/>
            <person name="Rast P."/>
            <person name="Oberbeckmann S."/>
            <person name="Bunk B."/>
            <person name="Jeske O."/>
            <person name="Meyerdierks A."/>
            <person name="Storesund J.E."/>
            <person name="Kallscheuer N."/>
            <person name="Luecker S."/>
            <person name="Lage O.M."/>
            <person name="Pohl T."/>
            <person name="Merkel B.J."/>
            <person name="Hornburger P."/>
            <person name="Mueller R.-W."/>
            <person name="Bruemmer F."/>
            <person name="Labrenz M."/>
            <person name="Spormann A.M."/>
            <person name="Op den Camp H."/>
            <person name="Overmann J."/>
            <person name="Amann R."/>
            <person name="Jetten M.S.M."/>
            <person name="Mascher T."/>
            <person name="Medema M.H."/>
            <person name="Devos D.P."/>
            <person name="Kaster A.-K."/>
            <person name="Ovreas L."/>
            <person name="Rohde M."/>
            <person name="Galperin M.Y."/>
            <person name="Jogler C."/>
        </authorList>
    </citation>
    <scope>NUCLEOTIDE SEQUENCE [LARGE SCALE GENOMIC DNA]</scope>
    <source>
        <strain evidence="2 3">SV_7m_r</strain>
    </source>
</reference>
<feature type="domain" description="Thioredoxin" evidence="1">
    <location>
        <begin position="38"/>
        <end position="189"/>
    </location>
</feature>
<name>A0A517SQ67_9BACT</name>
<dbReference type="InterPro" id="IPR000866">
    <property type="entry name" value="AhpC/TSA"/>
</dbReference>
<sequence>MKVSSKGLRSITVPAGFLVLLIALTTSPARAGKYNRVLSLGDQGPVFNDLPGTDDKTYSLTDFDDAKAVVIVFTCNTCPYAVDAEKPLIKLAKSYQPKGVQLVAINVNLVDEDRLPAMKQRAAALKLPYPYLWDQSQQIAKDYGAIYTPECYVLDAQRKVVYMGAITGKLPGQTKSLPFLSQAIDAVLAGEKLEHQETPPIGCRIRLQRQRRPRK</sequence>
<keyword evidence="3" id="KW-1185">Reference proteome</keyword>
<dbReference type="GO" id="GO:0016209">
    <property type="term" value="F:antioxidant activity"/>
    <property type="evidence" value="ECO:0007669"/>
    <property type="project" value="InterPro"/>
</dbReference>
<dbReference type="InterPro" id="IPR047262">
    <property type="entry name" value="PRX-like1"/>
</dbReference>
<accession>A0A517SQ67</accession>
<evidence type="ECO:0000313" key="2">
    <source>
        <dbReference type="EMBL" id="QDT58267.1"/>
    </source>
</evidence>
<dbReference type="InterPro" id="IPR013766">
    <property type="entry name" value="Thioredoxin_domain"/>
</dbReference>
<dbReference type="SUPFAM" id="SSF52833">
    <property type="entry name" value="Thioredoxin-like"/>
    <property type="match status" value="1"/>
</dbReference>
<dbReference type="Gene3D" id="3.40.30.10">
    <property type="entry name" value="Glutaredoxin"/>
    <property type="match status" value="1"/>
</dbReference>
<evidence type="ECO:0000313" key="3">
    <source>
        <dbReference type="Proteomes" id="UP000315003"/>
    </source>
</evidence>
<organism evidence="2 3">
    <name type="scientific">Stieleria bergensis</name>
    <dbReference type="NCBI Taxonomy" id="2528025"/>
    <lineage>
        <taxon>Bacteria</taxon>
        <taxon>Pseudomonadati</taxon>
        <taxon>Planctomycetota</taxon>
        <taxon>Planctomycetia</taxon>
        <taxon>Pirellulales</taxon>
        <taxon>Pirellulaceae</taxon>
        <taxon>Stieleria</taxon>
    </lineage>
</organism>
<dbReference type="RefSeq" id="WP_145269302.1">
    <property type="nucleotide sequence ID" value="NZ_CP036272.1"/>
</dbReference>